<keyword evidence="2 3" id="KW-0040">ANK repeat</keyword>
<keyword evidence="6" id="KW-1185">Reference proteome</keyword>
<dbReference type="OrthoDB" id="7390289at2"/>
<evidence type="ECO:0000256" key="4">
    <source>
        <dbReference type="SAM" id="SignalP"/>
    </source>
</evidence>
<dbReference type="GO" id="GO:0085020">
    <property type="term" value="P:protein K6-linked ubiquitination"/>
    <property type="evidence" value="ECO:0007669"/>
    <property type="project" value="TreeGrafter"/>
</dbReference>
<keyword evidence="1" id="KW-0677">Repeat</keyword>
<proteinExistence type="predicted"/>
<evidence type="ECO:0000256" key="3">
    <source>
        <dbReference type="PROSITE-ProRule" id="PRU00023"/>
    </source>
</evidence>
<feature type="repeat" description="ANK" evidence="3">
    <location>
        <begin position="71"/>
        <end position="103"/>
    </location>
</feature>
<dbReference type="AlphaFoldDB" id="A0A2T5G2U2"/>
<dbReference type="InterPro" id="IPR036770">
    <property type="entry name" value="Ankyrin_rpt-contain_sf"/>
</dbReference>
<reference evidence="5 6" key="1">
    <citation type="submission" date="2017-09" db="EMBL/GenBank/DDBJ databases">
        <title>Sphingomonas panjinensis sp.nov., isolated from oil-contaminated soil.</title>
        <authorList>
            <person name="Wang L."/>
            <person name="Chen L."/>
        </authorList>
    </citation>
    <scope>NUCLEOTIDE SEQUENCE [LARGE SCALE GENOMIC DNA]</scope>
    <source>
        <strain evidence="5 6">FW-11</strain>
    </source>
</reference>
<dbReference type="InterPro" id="IPR002110">
    <property type="entry name" value="Ankyrin_rpt"/>
</dbReference>
<gene>
    <name evidence="5" type="ORF">CLG96_04890</name>
</gene>
<feature type="chain" id="PRO_5015747884" evidence="4">
    <location>
        <begin position="33"/>
        <end position="208"/>
    </location>
</feature>
<evidence type="ECO:0000313" key="5">
    <source>
        <dbReference type="EMBL" id="PTQ13431.1"/>
    </source>
</evidence>
<feature type="repeat" description="ANK" evidence="3">
    <location>
        <begin position="137"/>
        <end position="169"/>
    </location>
</feature>
<evidence type="ECO:0000256" key="2">
    <source>
        <dbReference type="ARBA" id="ARBA00023043"/>
    </source>
</evidence>
<dbReference type="GO" id="GO:0004842">
    <property type="term" value="F:ubiquitin-protein transferase activity"/>
    <property type="evidence" value="ECO:0007669"/>
    <property type="project" value="TreeGrafter"/>
</dbReference>
<evidence type="ECO:0000256" key="1">
    <source>
        <dbReference type="ARBA" id="ARBA00022737"/>
    </source>
</evidence>
<dbReference type="EMBL" id="NWBU01000004">
    <property type="protein sequence ID" value="PTQ13431.1"/>
    <property type="molecule type" value="Genomic_DNA"/>
</dbReference>
<dbReference type="PROSITE" id="PS50297">
    <property type="entry name" value="ANK_REP_REGION"/>
    <property type="match status" value="2"/>
</dbReference>
<feature type="signal peptide" evidence="4">
    <location>
        <begin position="1"/>
        <end position="32"/>
    </location>
</feature>
<evidence type="ECO:0000313" key="6">
    <source>
        <dbReference type="Proteomes" id="UP000244162"/>
    </source>
</evidence>
<sequence length="208" mass="22441">MNMGVARLFANRRMIASLAAGLALFAAMPATAQFSDSYNFLKAVRDRDGAKVMPFLDKPGSPVLNTKDYSTGETALHIVVKRRDLQWLAFLIDRGARPDARDNEGTTPLAITAQIGWPEGMRVLLATRANPNLANNRGETPLILAVQQHDLMSVRLLLAGGADPALPDRVAGKSARDYAAEDRRSAAILKLIDENKTKPAAKPAGPTL</sequence>
<dbReference type="PANTHER" id="PTHR24171">
    <property type="entry name" value="ANKYRIN REPEAT DOMAIN-CONTAINING PROTEIN 39-RELATED"/>
    <property type="match status" value="1"/>
</dbReference>
<accession>A0A2T5G2U2</accession>
<comment type="caution">
    <text evidence="5">The sequence shown here is derived from an EMBL/GenBank/DDBJ whole genome shotgun (WGS) entry which is preliminary data.</text>
</comment>
<dbReference type="SUPFAM" id="SSF48403">
    <property type="entry name" value="Ankyrin repeat"/>
    <property type="match status" value="1"/>
</dbReference>
<name>A0A2T5G2U2_9SPHN</name>
<dbReference type="SMART" id="SM00248">
    <property type="entry name" value="ANK"/>
    <property type="match status" value="4"/>
</dbReference>
<dbReference type="Pfam" id="PF12796">
    <property type="entry name" value="Ank_2"/>
    <property type="match status" value="1"/>
</dbReference>
<dbReference type="Proteomes" id="UP000244162">
    <property type="component" value="Unassembled WGS sequence"/>
</dbReference>
<dbReference type="PROSITE" id="PS50088">
    <property type="entry name" value="ANK_REPEAT"/>
    <property type="match status" value="3"/>
</dbReference>
<feature type="repeat" description="ANK" evidence="3">
    <location>
        <begin position="104"/>
        <end position="136"/>
    </location>
</feature>
<dbReference type="PANTHER" id="PTHR24171:SF8">
    <property type="entry name" value="BRCA1-ASSOCIATED RING DOMAIN PROTEIN 1"/>
    <property type="match status" value="1"/>
</dbReference>
<protein>
    <submittedName>
        <fullName evidence="5">Uncharacterized protein</fullName>
    </submittedName>
</protein>
<organism evidence="5 6">
    <name type="scientific">Sphingomonas oleivorans</name>
    <dbReference type="NCBI Taxonomy" id="1735121"/>
    <lineage>
        <taxon>Bacteria</taxon>
        <taxon>Pseudomonadati</taxon>
        <taxon>Pseudomonadota</taxon>
        <taxon>Alphaproteobacteria</taxon>
        <taxon>Sphingomonadales</taxon>
        <taxon>Sphingomonadaceae</taxon>
        <taxon>Sphingomonas</taxon>
    </lineage>
</organism>
<dbReference type="Gene3D" id="1.25.40.20">
    <property type="entry name" value="Ankyrin repeat-containing domain"/>
    <property type="match status" value="1"/>
</dbReference>
<keyword evidence="4" id="KW-0732">Signal</keyword>